<sequence>LAHLRDWHTQSSEAVRTVALMDSFSSQSDPVGGRVDNYVSARSTIVIDLVIMSPVLIAF</sequence>
<gene>
    <name evidence="1" type="ORF">PENTCL1PPCAC_24895</name>
</gene>
<dbReference type="Proteomes" id="UP001432027">
    <property type="component" value="Unassembled WGS sequence"/>
</dbReference>
<proteinExistence type="predicted"/>
<feature type="non-terminal residue" evidence="1">
    <location>
        <position position="1"/>
    </location>
</feature>
<evidence type="ECO:0000313" key="1">
    <source>
        <dbReference type="EMBL" id="GMT02721.1"/>
    </source>
</evidence>
<dbReference type="EMBL" id="BTSX01000006">
    <property type="protein sequence ID" value="GMT02721.1"/>
    <property type="molecule type" value="Genomic_DNA"/>
</dbReference>
<keyword evidence="2" id="KW-1185">Reference proteome</keyword>
<dbReference type="AlphaFoldDB" id="A0AAV5U8D1"/>
<reference evidence="1" key="1">
    <citation type="submission" date="2023-10" db="EMBL/GenBank/DDBJ databases">
        <title>Genome assembly of Pristionchus species.</title>
        <authorList>
            <person name="Yoshida K."/>
            <person name="Sommer R.J."/>
        </authorList>
    </citation>
    <scope>NUCLEOTIDE SEQUENCE</scope>
    <source>
        <strain evidence="1">RS0144</strain>
    </source>
</reference>
<comment type="caution">
    <text evidence="1">The sequence shown here is derived from an EMBL/GenBank/DDBJ whole genome shotgun (WGS) entry which is preliminary data.</text>
</comment>
<protein>
    <submittedName>
        <fullName evidence="1">Uncharacterized protein</fullName>
    </submittedName>
</protein>
<accession>A0AAV5U8D1</accession>
<name>A0AAV5U8D1_9BILA</name>
<organism evidence="1 2">
    <name type="scientific">Pristionchus entomophagus</name>
    <dbReference type="NCBI Taxonomy" id="358040"/>
    <lineage>
        <taxon>Eukaryota</taxon>
        <taxon>Metazoa</taxon>
        <taxon>Ecdysozoa</taxon>
        <taxon>Nematoda</taxon>
        <taxon>Chromadorea</taxon>
        <taxon>Rhabditida</taxon>
        <taxon>Rhabditina</taxon>
        <taxon>Diplogasteromorpha</taxon>
        <taxon>Diplogasteroidea</taxon>
        <taxon>Neodiplogasteridae</taxon>
        <taxon>Pristionchus</taxon>
    </lineage>
</organism>
<evidence type="ECO:0000313" key="2">
    <source>
        <dbReference type="Proteomes" id="UP001432027"/>
    </source>
</evidence>